<dbReference type="AlphaFoldDB" id="A0A1V3NCH9"/>
<dbReference type="InterPro" id="IPR002060">
    <property type="entry name" value="Squ/phyt_synthse"/>
</dbReference>
<dbReference type="SUPFAM" id="SSF48576">
    <property type="entry name" value="Terpenoid synthases"/>
    <property type="match status" value="1"/>
</dbReference>
<accession>A0A1V3NCH9</accession>
<dbReference type="InterPro" id="IPR033904">
    <property type="entry name" value="Trans_IPPS_HH"/>
</dbReference>
<dbReference type="Pfam" id="PF00494">
    <property type="entry name" value="SQS_PSY"/>
    <property type="match status" value="1"/>
</dbReference>
<evidence type="ECO:0000313" key="2">
    <source>
        <dbReference type="Proteomes" id="UP000189462"/>
    </source>
</evidence>
<dbReference type="PANTHER" id="PTHR31480">
    <property type="entry name" value="BIFUNCTIONAL LYCOPENE CYCLASE/PHYTOENE SYNTHASE"/>
    <property type="match status" value="1"/>
</dbReference>
<dbReference type="RefSeq" id="WP_077279724.1">
    <property type="nucleotide sequence ID" value="NZ_MVBK01000090.1"/>
</dbReference>
<proteinExistence type="predicted"/>
<protein>
    <submittedName>
        <fullName evidence="1">Squalene synthase HpnC</fullName>
    </submittedName>
</protein>
<reference evidence="1 2" key="1">
    <citation type="submission" date="2017-02" db="EMBL/GenBank/DDBJ databases">
        <title>Genomic diversity within the haloalkaliphilic genus Thioalkalivibrio.</title>
        <authorList>
            <person name="Ahn A.-C."/>
            <person name="Meier-Kolthoff J."/>
            <person name="Overmars L."/>
            <person name="Richter M."/>
            <person name="Woyke T."/>
            <person name="Sorokin D.Y."/>
            <person name="Muyzer G."/>
        </authorList>
    </citation>
    <scope>NUCLEOTIDE SEQUENCE [LARGE SCALE GENOMIC DNA]</scope>
    <source>
        <strain evidence="1 2">ALJD</strain>
    </source>
</reference>
<dbReference type="InterPro" id="IPR017827">
    <property type="entry name" value="HSQ_synthase_HpnC"/>
</dbReference>
<name>A0A1V3NCH9_9GAMM</name>
<dbReference type="EMBL" id="MVBK01000090">
    <property type="protein sequence ID" value="OOG22807.1"/>
    <property type="molecule type" value="Genomic_DNA"/>
</dbReference>
<dbReference type="SFLD" id="SFLDG01212">
    <property type="entry name" value="Phytoene_synthase_like"/>
    <property type="match status" value="1"/>
</dbReference>
<dbReference type="NCBIfam" id="TIGR03464">
    <property type="entry name" value="HpnC"/>
    <property type="match status" value="1"/>
</dbReference>
<gene>
    <name evidence="1" type="ORF">B1C78_13695</name>
</gene>
<dbReference type="SFLD" id="SFLDG01018">
    <property type="entry name" value="Squalene/Phytoene_Synthase_Lik"/>
    <property type="match status" value="1"/>
</dbReference>
<dbReference type="STRING" id="108003.B1C78_13695"/>
<dbReference type="SFLD" id="SFLDS00005">
    <property type="entry name" value="Isoprenoid_Synthase_Type_I"/>
    <property type="match status" value="1"/>
</dbReference>
<dbReference type="GO" id="GO:0004311">
    <property type="term" value="F:geranylgeranyl diphosphate synthase activity"/>
    <property type="evidence" value="ECO:0007669"/>
    <property type="project" value="InterPro"/>
</dbReference>
<keyword evidence="2" id="KW-1185">Reference proteome</keyword>
<dbReference type="InterPro" id="IPR008949">
    <property type="entry name" value="Isoprenoid_synthase_dom_sf"/>
</dbReference>
<dbReference type="InterPro" id="IPR044843">
    <property type="entry name" value="Trans_IPPS_bact-type"/>
</dbReference>
<comment type="caution">
    <text evidence="1">The sequence shown here is derived from an EMBL/GenBank/DDBJ whole genome shotgun (WGS) entry which is preliminary data.</text>
</comment>
<organism evidence="1 2">
    <name type="scientific">Thioalkalivibrio denitrificans</name>
    <dbReference type="NCBI Taxonomy" id="108003"/>
    <lineage>
        <taxon>Bacteria</taxon>
        <taxon>Pseudomonadati</taxon>
        <taxon>Pseudomonadota</taxon>
        <taxon>Gammaproteobacteria</taxon>
        <taxon>Chromatiales</taxon>
        <taxon>Ectothiorhodospiraceae</taxon>
        <taxon>Thioalkalivibrio</taxon>
    </lineage>
</organism>
<sequence>MSDRPDHRVRRAYAQCTRRARAHYENFPVASLLLPARMRGPVAAIYVFARRADDLADEGTLTPQQRLEALDALDRRLEAAAAGEPDDDDGFIALSHAIRAHGLPVSLFRDLLDAFRQDVTVTRYQDFGQVMQYCRRSANPVGRLLLHLAGHADARKTACSDAICSALQLINFYQDLSQDYHEMGRIYLPQDEMARFGVSEAHIAEAVTDPAMRRLMHFQYDRADRLLRSGAPLGAELGGRFGLEIRMITVAGARVLWHLKRREADVFSRPRLRWTDYAVILRNALLPRRTAAMAKGSLS</sequence>
<dbReference type="Proteomes" id="UP000189462">
    <property type="component" value="Unassembled WGS sequence"/>
</dbReference>
<dbReference type="GO" id="GO:0051996">
    <property type="term" value="F:squalene synthase [NAD(P)H] activity"/>
    <property type="evidence" value="ECO:0007669"/>
    <property type="project" value="InterPro"/>
</dbReference>
<dbReference type="OrthoDB" id="9807580at2"/>
<dbReference type="CDD" id="cd00683">
    <property type="entry name" value="Trans_IPPS_HH"/>
    <property type="match status" value="1"/>
</dbReference>
<dbReference type="Gene3D" id="1.10.600.10">
    <property type="entry name" value="Farnesyl Diphosphate Synthase"/>
    <property type="match status" value="1"/>
</dbReference>
<dbReference type="GO" id="GO:0016114">
    <property type="term" value="P:terpenoid biosynthetic process"/>
    <property type="evidence" value="ECO:0007669"/>
    <property type="project" value="UniProtKB-ARBA"/>
</dbReference>
<evidence type="ECO:0000313" key="1">
    <source>
        <dbReference type="EMBL" id="OOG22807.1"/>
    </source>
</evidence>